<name>A0A0R2LI31_9LACO</name>
<dbReference type="InterPro" id="IPR018321">
    <property type="entry name" value="Glucosamine6P_isomerase_CS"/>
</dbReference>
<dbReference type="AlphaFoldDB" id="A0A0R2LI31"/>
<comment type="caution">
    <text evidence="4">Lacks conserved residue(s) required for the propagation of feature annotation.</text>
</comment>
<evidence type="ECO:0000256" key="1">
    <source>
        <dbReference type="ARBA" id="ARBA00000644"/>
    </source>
</evidence>
<evidence type="ECO:0000256" key="4">
    <source>
        <dbReference type="HAMAP-Rule" id="MF_01241"/>
    </source>
</evidence>
<dbReference type="GO" id="GO:0005975">
    <property type="term" value="P:carbohydrate metabolic process"/>
    <property type="evidence" value="ECO:0007669"/>
    <property type="project" value="InterPro"/>
</dbReference>
<dbReference type="GO" id="GO:0005737">
    <property type="term" value="C:cytoplasm"/>
    <property type="evidence" value="ECO:0007669"/>
    <property type="project" value="TreeGrafter"/>
</dbReference>
<dbReference type="InterPro" id="IPR037171">
    <property type="entry name" value="NagB/RpiA_transferase-like"/>
</dbReference>
<dbReference type="Proteomes" id="UP000051886">
    <property type="component" value="Unassembled WGS sequence"/>
</dbReference>
<sequence length="244" mass="26752">MKRIRGKMFMKIIVAKDPKQAGMKGHEIFADALNNGAQVFGLATGSTPLTTYEQIANSQLDFSDRLSINLDEYKGISPDNDQSYQYFMDKNLFSKKAFKHSYLPNGLATDDAAEIKRYDQVIAENPIDLQLLGLGLNGHIGFNEPGTSFDGGTHVVDLTESTINANSRFFDNIDDVPKQAYSMGIGSIMKSKKILLEAYGEKKADIVAKMIEGPVTEDVPASVLQNHPDVVVILDEASASKLSK</sequence>
<dbReference type="CDD" id="cd01399">
    <property type="entry name" value="GlcN6P_deaminase"/>
    <property type="match status" value="1"/>
</dbReference>
<dbReference type="PROSITE" id="PS01161">
    <property type="entry name" value="GLC_GALNAC_ISOMERASE"/>
    <property type="match status" value="1"/>
</dbReference>
<dbReference type="InterPro" id="IPR004547">
    <property type="entry name" value="Glucosamine6P_isomerase"/>
</dbReference>
<dbReference type="PATRIC" id="fig|449659.4.peg.470"/>
<feature type="active site" description="For ring-opening step" evidence="4">
    <location>
        <position position="144"/>
    </location>
</feature>
<gene>
    <name evidence="4" type="primary">nagB</name>
    <name evidence="6" type="ORF">IV66_GL000468</name>
</gene>
<proteinExistence type="inferred from homology"/>
<feature type="active site" description="Proton acceptor; for enolization step" evidence="4">
    <location>
        <position position="71"/>
    </location>
</feature>
<comment type="pathway">
    <text evidence="4">Amino-sugar metabolism; N-acetylneuraminate degradation; D-fructose 6-phosphate from N-acetylneuraminate: step 5/5.</text>
</comment>
<protein>
    <recommendedName>
        <fullName evidence="4">Glucosamine-6-phosphate deaminase</fullName>
        <ecNumber evidence="4">3.5.99.6</ecNumber>
    </recommendedName>
    <alternativeName>
        <fullName evidence="4">GlcN6P deaminase</fullName>
        <shortName evidence="4">GNPDA</shortName>
    </alternativeName>
    <alternativeName>
        <fullName evidence="4">Glucosamine-6-phosphate isomerase</fullName>
    </alternativeName>
</protein>
<keyword evidence="2 4" id="KW-0378">Hydrolase</keyword>
<keyword evidence="6" id="KW-0413">Isomerase</keyword>
<dbReference type="GO" id="GO:0006043">
    <property type="term" value="P:glucosamine catabolic process"/>
    <property type="evidence" value="ECO:0007669"/>
    <property type="project" value="TreeGrafter"/>
</dbReference>
<feature type="active site" description="Proton acceptor; for ring-opening step" evidence="4">
    <location>
        <position position="139"/>
    </location>
</feature>
<feature type="domain" description="Glucosamine/galactosamine-6-phosphate isomerase" evidence="5">
    <location>
        <begin position="34"/>
        <end position="227"/>
    </location>
</feature>
<dbReference type="SUPFAM" id="SSF100950">
    <property type="entry name" value="NagB/RpiA/CoA transferase-like"/>
    <property type="match status" value="1"/>
</dbReference>
<keyword evidence="7" id="KW-1185">Reference proteome</keyword>
<evidence type="ECO:0000259" key="5">
    <source>
        <dbReference type="Pfam" id="PF01182"/>
    </source>
</evidence>
<comment type="similarity">
    <text evidence="4">Belongs to the glucosamine/galactosamine-6-phosphate isomerase family. NagB subfamily.</text>
</comment>
<dbReference type="EC" id="3.5.99.6" evidence="4"/>
<dbReference type="STRING" id="449659.IV66_GL000468"/>
<dbReference type="Gene3D" id="3.40.50.1360">
    <property type="match status" value="1"/>
</dbReference>
<feature type="active site" description="For ring-opening step" evidence="4">
    <location>
        <position position="137"/>
    </location>
</feature>
<dbReference type="EMBL" id="JQCN01000011">
    <property type="protein sequence ID" value="KRO01281.1"/>
    <property type="molecule type" value="Genomic_DNA"/>
</dbReference>
<reference evidence="6 7" key="1">
    <citation type="journal article" date="2015" name="Genome Announc.">
        <title>Expanding the biotechnology potential of lactobacilli through comparative genomics of 213 strains and associated genera.</title>
        <authorList>
            <person name="Sun Z."/>
            <person name="Harris H.M."/>
            <person name="McCann A."/>
            <person name="Guo C."/>
            <person name="Argimon S."/>
            <person name="Zhang W."/>
            <person name="Yang X."/>
            <person name="Jeffery I.B."/>
            <person name="Cooney J.C."/>
            <person name="Kagawa T.F."/>
            <person name="Liu W."/>
            <person name="Song Y."/>
            <person name="Salvetti E."/>
            <person name="Wrobel A."/>
            <person name="Rasinkangas P."/>
            <person name="Parkhill J."/>
            <person name="Rea M.C."/>
            <person name="O'Sullivan O."/>
            <person name="Ritari J."/>
            <person name="Douillard F.P."/>
            <person name="Paul Ross R."/>
            <person name="Yang R."/>
            <person name="Briner A.E."/>
            <person name="Felis G.E."/>
            <person name="de Vos W.M."/>
            <person name="Barrangou R."/>
            <person name="Klaenhammer T.R."/>
            <person name="Caufield P.W."/>
            <person name="Cui Y."/>
            <person name="Zhang H."/>
            <person name="O'Toole P.W."/>
        </authorList>
    </citation>
    <scope>NUCLEOTIDE SEQUENCE [LARGE SCALE GENOMIC DNA]</scope>
    <source>
        <strain evidence="6 7">NBRC 103219</strain>
    </source>
</reference>
<dbReference type="GO" id="GO:0004342">
    <property type="term" value="F:glucosamine-6-phosphate deaminase activity"/>
    <property type="evidence" value="ECO:0007669"/>
    <property type="project" value="UniProtKB-UniRule"/>
</dbReference>
<evidence type="ECO:0000256" key="3">
    <source>
        <dbReference type="ARBA" id="ARBA00023277"/>
    </source>
</evidence>
<dbReference type="HAMAP" id="MF_01241">
    <property type="entry name" value="GlcN6P_deamin"/>
    <property type="match status" value="1"/>
</dbReference>
<keyword evidence="3 4" id="KW-0119">Carbohydrate metabolism</keyword>
<dbReference type="GO" id="GO:0016853">
    <property type="term" value="F:isomerase activity"/>
    <property type="evidence" value="ECO:0007669"/>
    <property type="project" value="UniProtKB-KW"/>
</dbReference>
<comment type="caution">
    <text evidence="6">The sequence shown here is derived from an EMBL/GenBank/DDBJ whole genome shotgun (WGS) entry which is preliminary data.</text>
</comment>
<dbReference type="PANTHER" id="PTHR11280">
    <property type="entry name" value="GLUCOSAMINE-6-PHOSPHATE ISOMERASE"/>
    <property type="match status" value="1"/>
</dbReference>
<dbReference type="GO" id="GO:0006046">
    <property type="term" value="P:N-acetylglucosamine catabolic process"/>
    <property type="evidence" value="ECO:0007669"/>
    <property type="project" value="TreeGrafter"/>
</dbReference>
<evidence type="ECO:0000313" key="7">
    <source>
        <dbReference type="Proteomes" id="UP000051886"/>
    </source>
</evidence>
<organism evidence="6 7">
    <name type="scientific">Ligilactobacillus pobuzihii</name>
    <dbReference type="NCBI Taxonomy" id="449659"/>
    <lineage>
        <taxon>Bacteria</taxon>
        <taxon>Bacillati</taxon>
        <taxon>Bacillota</taxon>
        <taxon>Bacilli</taxon>
        <taxon>Lactobacillales</taxon>
        <taxon>Lactobacillaceae</taxon>
        <taxon>Ligilactobacillus</taxon>
    </lineage>
</organism>
<comment type="function">
    <text evidence="4">Catalyzes the reversible isomerization-deamination of glucosamine 6-phosphate (GlcN6P) to form fructose 6-phosphate (Fru6P) and ammonium ion.</text>
</comment>
<dbReference type="InterPro" id="IPR006148">
    <property type="entry name" value="Glc/Gal-6P_isomerase"/>
</dbReference>
<dbReference type="GO" id="GO:0042802">
    <property type="term" value="F:identical protein binding"/>
    <property type="evidence" value="ECO:0007669"/>
    <property type="project" value="TreeGrafter"/>
</dbReference>
<evidence type="ECO:0000256" key="2">
    <source>
        <dbReference type="ARBA" id="ARBA00022801"/>
    </source>
</evidence>
<dbReference type="PANTHER" id="PTHR11280:SF5">
    <property type="entry name" value="GLUCOSAMINE-6-PHOSPHATE ISOMERASE"/>
    <property type="match status" value="1"/>
</dbReference>
<dbReference type="UniPathway" id="UPA00629">
    <property type="reaction ID" value="UER00684"/>
</dbReference>
<accession>A0A0R2LI31</accession>
<dbReference type="FunFam" id="3.40.50.1360:FF:000003">
    <property type="entry name" value="Glucosamine-6-phosphate deaminase"/>
    <property type="match status" value="1"/>
</dbReference>
<dbReference type="Pfam" id="PF01182">
    <property type="entry name" value="Glucosamine_iso"/>
    <property type="match status" value="1"/>
</dbReference>
<comment type="catalytic activity">
    <reaction evidence="1 4">
        <text>alpha-D-glucosamine 6-phosphate + H2O = beta-D-fructose 6-phosphate + NH4(+)</text>
        <dbReference type="Rhea" id="RHEA:12172"/>
        <dbReference type="ChEBI" id="CHEBI:15377"/>
        <dbReference type="ChEBI" id="CHEBI:28938"/>
        <dbReference type="ChEBI" id="CHEBI:57634"/>
        <dbReference type="ChEBI" id="CHEBI:75989"/>
        <dbReference type="EC" id="3.5.99.6"/>
    </reaction>
</comment>
<evidence type="ECO:0000313" key="6">
    <source>
        <dbReference type="EMBL" id="KRO01281.1"/>
    </source>
</evidence>
<dbReference type="GO" id="GO:0019262">
    <property type="term" value="P:N-acetylneuraminate catabolic process"/>
    <property type="evidence" value="ECO:0007669"/>
    <property type="project" value="UniProtKB-UniRule"/>
</dbReference>